<keyword evidence="2" id="KW-1185">Reference proteome</keyword>
<protein>
    <submittedName>
        <fullName evidence="1">Uncharacterized protein</fullName>
    </submittedName>
</protein>
<name>A0ACC2F2E1_DALPE</name>
<reference evidence="1" key="1">
    <citation type="submission" date="2021-05" db="EMBL/GenBank/DDBJ databases">
        <authorList>
            <person name="Pan Q."/>
            <person name="Jouanno E."/>
            <person name="Zahm M."/>
            <person name="Klopp C."/>
            <person name="Cabau C."/>
            <person name="Louis A."/>
            <person name="Berthelot C."/>
            <person name="Parey E."/>
            <person name="Roest Crollius H."/>
            <person name="Montfort J."/>
            <person name="Robinson-Rechavi M."/>
            <person name="Bouchez O."/>
            <person name="Lampietro C."/>
            <person name="Lopez Roques C."/>
            <person name="Donnadieu C."/>
            <person name="Postlethwait J."/>
            <person name="Bobe J."/>
            <person name="Dillon D."/>
            <person name="Chandos A."/>
            <person name="von Hippel F."/>
            <person name="Guiguen Y."/>
        </authorList>
    </citation>
    <scope>NUCLEOTIDE SEQUENCE</scope>
    <source>
        <strain evidence="1">YG-Jan2019</strain>
    </source>
</reference>
<accession>A0ACC2F2E1</accession>
<organism evidence="1 2">
    <name type="scientific">Dallia pectoralis</name>
    <name type="common">Alaska blackfish</name>
    <dbReference type="NCBI Taxonomy" id="75939"/>
    <lineage>
        <taxon>Eukaryota</taxon>
        <taxon>Metazoa</taxon>
        <taxon>Chordata</taxon>
        <taxon>Craniata</taxon>
        <taxon>Vertebrata</taxon>
        <taxon>Euteleostomi</taxon>
        <taxon>Actinopterygii</taxon>
        <taxon>Neopterygii</taxon>
        <taxon>Teleostei</taxon>
        <taxon>Protacanthopterygii</taxon>
        <taxon>Esociformes</taxon>
        <taxon>Umbridae</taxon>
        <taxon>Dallia</taxon>
    </lineage>
</organism>
<dbReference type="Proteomes" id="UP001157502">
    <property type="component" value="Chromosome 36"/>
</dbReference>
<comment type="caution">
    <text evidence="1">The sequence shown here is derived from an EMBL/GenBank/DDBJ whole genome shotgun (WGS) entry which is preliminary data.</text>
</comment>
<dbReference type="EMBL" id="CM055763">
    <property type="protein sequence ID" value="KAJ7985395.1"/>
    <property type="molecule type" value="Genomic_DNA"/>
</dbReference>
<gene>
    <name evidence="1" type="ORF">DPEC_G00351610</name>
</gene>
<evidence type="ECO:0000313" key="1">
    <source>
        <dbReference type="EMBL" id="KAJ7985395.1"/>
    </source>
</evidence>
<proteinExistence type="predicted"/>
<sequence length="220" mass="25925">MEACTKDIDYFLQKYGIRRDKDVCQLYLAKKGLTNVPDLSRFSMLRYLWLNNNKIKEFSHNTINCCLTELYLQNNEIKSISGALGHLTCLRVLLLHNNQMKKLEGCMAELRNMRDLHTVTFFLNPISQEAGYRLYVVHNLPSVQVLDRREVKQEERRRSFQMFRPERYRVLQSVAFGRRAETPLRRQASIYGKGEHLSYDASPEKVPELDLRILCSEFDK</sequence>
<evidence type="ECO:0000313" key="2">
    <source>
        <dbReference type="Proteomes" id="UP001157502"/>
    </source>
</evidence>